<dbReference type="AlphaFoldDB" id="A0AAD7EJJ4"/>
<keyword evidence="2" id="KW-1185">Reference proteome</keyword>
<gene>
    <name evidence="1" type="ORF">DFH08DRAFT_966717</name>
</gene>
<evidence type="ECO:0000313" key="1">
    <source>
        <dbReference type="EMBL" id="KAJ7330973.1"/>
    </source>
</evidence>
<organism evidence="1 2">
    <name type="scientific">Mycena albidolilacea</name>
    <dbReference type="NCBI Taxonomy" id="1033008"/>
    <lineage>
        <taxon>Eukaryota</taxon>
        <taxon>Fungi</taxon>
        <taxon>Dikarya</taxon>
        <taxon>Basidiomycota</taxon>
        <taxon>Agaricomycotina</taxon>
        <taxon>Agaricomycetes</taxon>
        <taxon>Agaricomycetidae</taxon>
        <taxon>Agaricales</taxon>
        <taxon>Marasmiineae</taxon>
        <taxon>Mycenaceae</taxon>
        <taxon>Mycena</taxon>
    </lineage>
</organism>
<dbReference type="EMBL" id="JARIHO010000036">
    <property type="protein sequence ID" value="KAJ7330973.1"/>
    <property type="molecule type" value="Genomic_DNA"/>
</dbReference>
<accession>A0AAD7EJJ4</accession>
<evidence type="ECO:0000313" key="2">
    <source>
        <dbReference type="Proteomes" id="UP001218218"/>
    </source>
</evidence>
<protein>
    <submittedName>
        <fullName evidence="1">Uncharacterized protein</fullName>
    </submittedName>
</protein>
<proteinExistence type="predicted"/>
<reference evidence="1" key="1">
    <citation type="submission" date="2023-03" db="EMBL/GenBank/DDBJ databases">
        <title>Massive genome expansion in bonnet fungi (Mycena s.s.) driven by repeated elements and novel gene families across ecological guilds.</title>
        <authorList>
            <consortium name="Lawrence Berkeley National Laboratory"/>
            <person name="Harder C.B."/>
            <person name="Miyauchi S."/>
            <person name="Viragh M."/>
            <person name="Kuo A."/>
            <person name="Thoen E."/>
            <person name="Andreopoulos B."/>
            <person name="Lu D."/>
            <person name="Skrede I."/>
            <person name="Drula E."/>
            <person name="Henrissat B."/>
            <person name="Morin E."/>
            <person name="Kohler A."/>
            <person name="Barry K."/>
            <person name="LaButti K."/>
            <person name="Morin E."/>
            <person name="Salamov A."/>
            <person name="Lipzen A."/>
            <person name="Mereny Z."/>
            <person name="Hegedus B."/>
            <person name="Baldrian P."/>
            <person name="Stursova M."/>
            <person name="Weitz H."/>
            <person name="Taylor A."/>
            <person name="Grigoriev I.V."/>
            <person name="Nagy L.G."/>
            <person name="Martin F."/>
            <person name="Kauserud H."/>
        </authorList>
    </citation>
    <scope>NUCLEOTIDE SEQUENCE</scope>
    <source>
        <strain evidence="1">CBHHK002</strain>
    </source>
</reference>
<sequence>MVRDVRNAAYAYDLFETDPGAATERFFPPPAAVSIGDSVHSPRTRLSPILVTLSLFSWPTTRGGSRFFFLPAKRIRSALSDVPEAHVTSNFERVRRRPPALKTLPPPLPPRTRSAALPTLPVALAAPRPSDAVGSCARRARAAYGCRHDRVTPPYTCFPARVPPRMLAVCASVSACTLAAVACHPHTPAPAYPTPAHSMYSHGAPHVRPTYRTRTQPESPTCSQYGPPLSLPCQRRSLSFYLIYLSRAFLGVLSDRARAIAMEVRLFEYRRHYSSWEKAAQSFVASPWADRAASYLPPIKTLCFAL</sequence>
<dbReference type="Proteomes" id="UP001218218">
    <property type="component" value="Unassembled WGS sequence"/>
</dbReference>
<name>A0AAD7EJJ4_9AGAR</name>
<comment type="caution">
    <text evidence="1">The sequence shown here is derived from an EMBL/GenBank/DDBJ whole genome shotgun (WGS) entry which is preliminary data.</text>
</comment>